<evidence type="ECO:0000313" key="5">
    <source>
        <dbReference type="Proteomes" id="UP000054321"/>
    </source>
</evidence>
<gene>
    <name evidence="4" type="ORF">OIDMADRAFT_62181</name>
</gene>
<feature type="coiled-coil region" evidence="1">
    <location>
        <begin position="449"/>
        <end position="486"/>
    </location>
</feature>
<feature type="compositionally biased region" description="Low complexity" evidence="2">
    <location>
        <begin position="1"/>
        <end position="15"/>
    </location>
</feature>
<evidence type="ECO:0000259" key="3">
    <source>
        <dbReference type="Pfam" id="PF13391"/>
    </source>
</evidence>
<dbReference type="Proteomes" id="UP000054321">
    <property type="component" value="Unassembled WGS sequence"/>
</dbReference>
<feature type="compositionally biased region" description="Low complexity" evidence="2">
    <location>
        <begin position="36"/>
        <end position="55"/>
    </location>
</feature>
<dbReference type="STRING" id="913774.A0A0C3CT61"/>
<proteinExistence type="predicted"/>
<evidence type="ECO:0000313" key="4">
    <source>
        <dbReference type="EMBL" id="KIM92867.1"/>
    </source>
</evidence>
<reference evidence="4 5" key="1">
    <citation type="submission" date="2014-04" db="EMBL/GenBank/DDBJ databases">
        <authorList>
            <consortium name="DOE Joint Genome Institute"/>
            <person name="Kuo A."/>
            <person name="Martino E."/>
            <person name="Perotto S."/>
            <person name="Kohler A."/>
            <person name="Nagy L.G."/>
            <person name="Floudas D."/>
            <person name="Copeland A."/>
            <person name="Barry K.W."/>
            <person name="Cichocki N."/>
            <person name="Veneault-Fourrey C."/>
            <person name="LaButti K."/>
            <person name="Lindquist E.A."/>
            <person name="Lipzen A."/>
            <person name="Lundell T."/>
            <person name="Morin E."/>
            <person name="Murat C."/>
            <person name="Sun H."/>
            <person name="Tunlid A."/>
            <person name="Henrissat B."/>
            <person name="Grigoriev I.V."/>
            <person name="Hibbett D.S."/>
            <person name="Martin F."/>
            <person name="Nordberg H.P."/>
            <person name="Cantor M.N."/>
            <person name="Hua S.X."/>
        </authorList>
    </citation>
    <scope>NUCLEOTIDE SEQUENCE [LARGE SCALE GENOMIC DNA]</scope>
    <source>
        <strain evidence="4 5">Zn</strain>
    </source>
</reference>
<dbReference type="InParanoid" id="A0A0C3CT61"/>
<dbReference type="Pfam" id="PF13391">
    <property type="entry name" value="HNH_2"/>
    <property type="match status" value="1"/>
</dbReference>
<accession>A0A0C3CT61</accession>
<organism evidence="4 5">
    <name type="scientific">Oidiodendron maius (strain Zn)</name>
    <dbReference type="NCBI Taxonomy" id="913774"/>
    <lineage>
        <taxon>Eukaryota</taxon>
        <taxon>Fungi</taxon>
        <taxon>Dikarya</taxon>
        <taxon>Ascomycota</taxon>
        <taxon>Pezizomycotina</taxon>
        <taxon>Leotiomycetes</taxon>
        <taxon>Leotiomycetes incertae sedis</taxon>
        <taxon>Myxotrichaceae</taxon>
        <taxon>Oidiodendron</taxon>
    </lineage>
</organism>
<evidence type="ECO:0000256" key="1">
    <source>
        <dbReference type="SAM" id="Coils"/>
    </source>
</evidence>
<dbReference type="InterPro" id="IPR003615">
    <property type="entry name" value="HNH_nuc"/>
</dbReference>
<keyword evidence="1" id="KW-0175">Coiled coil</keyword>
<dbReference type="EMBL" id="KN832904">
    <property type="protein sequence ID" value="KIM92867.1"/>
    <property type="molecule type" value="Genomic_DNA"/>
</dbReference>
<keyword evidence="5" id="KW-1185">Reference proteome</keyword>
<feature type="domain" description="HNH nuclease" evidence="3">
    <location>
        <begin position="238"/>
        <end position="300"/>
    </location>
</feature>
<dbReference type="AlphaFoldDB" id="A0A0C3CT61"/>
<reference evidence="5" key="2">
    <citation type="submission" date="2015-01" db="EMBL/GenBank/DDBJ databases">
        <title>Evolutionary Origins and Diversification of the Mycorrhizal Mutualists.</title>
        <authorList>
            <consortium name="DOE Joint Genome Institute"/>
            <consortium name="Mycorrhizal Genomics Consortium"/>
            <person name="Kohler A."/>
            <person name="Kuo A."/>
            <person name="Nagy L.G."/>
            <person name="Floudas D."/>
            <person name="Copeland A."/>
            <person name="Barry K.W."/>
            <person name="Cichocki N."/>
            <person name="Veneault-Fourrey C."/>
            <person name="LaButti K."/>
            <person name="Lindquist E.A."/>
            <person name="Lipzen A."/>
            <person name="Lundell T."/>
            <person name="Morin E."/>
            <person name="Murat C."/>
            <person name="Riley R."/>
            <person name="Ohm R."/>
            <person name="Sun H."/>
            <person name="Tunlid A."/>
            <person name="Henrissat B."/>
            <person name="Grigoriev I.V."/>
            <person name="Hibbett D.S."/>
            <person name="Martin F."/>
        </authorList>
    </citation>
    <scope>NUCLEOTIDE SEQUENCE [LARGE SCALE GENOMIC DNA]</scope>
    <source>
        <strain evidence="5">Zn</strain>
    </source>
</reference>
<feature type="region of interest" description="Disordered" evidence="2">
    <location>
        <begin position="1"/>
        <end position="66"/>
    </location>
</feature>
<evidence type="ECO:0000256" key="2">
    <source>
        <dbReference type="SAM" id="MobiDB-lite"/>
    </source>
</evidence>
<sequence>MDKATTPTTSPSSSSRDSRAKSLTEAVASLFQSTMSLSPSKSPSRGRSQSPKKSSTQARLRKPLPKKLVSALQLEKMKYNDSREAISKMYDLFDLPHGSVEYEKILKGLGQSIDCNLEAHEVLRLRRKVLDHRLRDGTISNVQYQLKIAKLMRKHHQLGRQLHLLEKRRMLEEQHATKSTAFHDEDSLLGALHRLIFFFPKGPRKSKDQSLMKRKTIELYGLKAPRTMECHDELYWDVVTGQYMPRDNMVCAHIVPRSISNQVVNFVCGPGTADDLDTYTNALCLPKAVEKAMDKGEVIIVPVDPTEVPVKRFVLRLALSGAGDAKVYWTGPNWSSSVRVKDLDGRELVWPNDLRPKLRFLYFRWIYSITINHLYKKHLIVPNFDELKTREAWMTVGPWLRKSVLLEMAKYSDCMDDEEIEEVLGRIEDESLDARARSLVQLVGHTVMGDNLQNKEMELETEEMELETEEIELETEEMELKTEEMDWAPDIFYDSDTETREEYKASIRGPISGIADDSDAAEEF</sequence>
<dbReference type="OrthoDB" id="5386595at2759"/>
<name>A0A0C3CT61_OIDMZ</name>
<protein>
    <recommendedName>
        <fullName evidence="3">HNH nuclease domain-containing protein</fullName>
    </recommendedName>
</protein>
<dbReference type="HOGENOM" id="CLU_519804_0_0_1"/>